<feature type="domain" description="SHOCT" evidence="1">
    <location>
        <begin position="147"/>
        <end position="172"/>
    </location>
</feature>
<sequence>MVLKSEESFKEYLKKLSDETIMRYYSDVEYSPFPILLIQEYTRRFEQKTKNQILKDLKYQTRLAKKKTQEIGQMAKKRKLIDDVTKQKSQEIVSQAKKKGFKITEKISDKRHVLGSKLKTTAKSKIQKTVKVGKSLKVSKKENLELLESLARLKDAGVITAKEFQEKKKKLLSTI</sequence>
<organism evidence="2">
    <name type="scientific">uncultured marine thaumarchaeote KM3_25_G08</name>
    <dbReference type="NCBI Taxonomy" id="1456105"/>
    <lineage>
        <taxon>Archaea</taxon>
        <taxon>Nitrososphaerota</taxon>
        <taxon>environmental samples</taxon>
    </lineage>
</organism>
<reference evidence="2" key="1">
    <citation type="journal article" date="2014" name="Genome Biol. Evol.">
        <title>Pangenome evidence for extensive interdomain horizontal transfer affecting lineage core and shell genes in uncultured planktonic thaumarchaeota and euryarchaeota.</title>
        <authorList>
            <person name="Deschamps P."/>
            <person name="Zivanovic Y."/>
            <person name="Moreira D."/>
            <person name="Rodriguez-Valera F."/>
            <person name="Lopez-Garcia P."/>
        </authorList>
    </citation>
    <scope>NUCLEOTIDE SEQUENCE</scope>
</reference>
<dbReference type="Pfam" id="PF09851">
    <property type="entry name" value="SHOCT"/>
    <property type="match status" value="1"/>
</dbReference>
<proteinExistence type="predicted"/>
<protein>
    <recommendedName>
        <fullName evidence="1">SHOCT domain-containing protein</fullName>
    </recommendedName>
</protein>
<evidence type="ECO:0000259" key="1">
    <source>
        <dbReference type="Pfam" id="PF09851"/>
    </source>
</evidence>
<dbReference type="InterPro" id="IPR018649">
    <property type="entry name" value="SHOCT"/>
</dbReference>
<evidence type="ECO:0000313" key="2">
    <source>
        <dbReference type="EMBL" id="AIF07967.1"/>
    </source>
</evidence>
<accession>A0A075H0D2</accession>
<dbReference type="AlphaFoldDB" id="A0A075H0D2"/>
<name>A0A075H0D2_9ARCH</name>
<dbReference type="EMBL" id="KF900816">
    <property type="protein sequence ID" value="AIF07967.1"/>
    <property type="molecule type" value="Genomic_DNA"/>
</dbReference>